<sequence>YLSTQQNERLIHAFISSRLDYCNSLLYGLPICDIEKFQRIQNTAARLLVALNDMAPTYLVELLSRYIPARNLRSSNMNLLEVPTIRTKTYGQRAFSYAAPYLWNQLPECIKNAESVDSFKRLLKTHLFKKLSHQII</sequence>
<comment type="caution">
    <text evidence="1">The sequence shown here is derived from an EMBL/GenBank/DDBJ whole genome shotgun (WGS) entry which is preliminary data.</text>
</comment>
<reference evidence="1 2" key="1">
    <citation type="submission" date="2022-05" db="EMBL/GenBank/DDBJ databases">
        <authorList>
            <consortium name="Genoscope - CEA"/>
            <person name="William W."/>
        </authorList>
    </citation>
    <scope>NUCLEOTIDE SEQUENCE [LARGE SCALE GENOMIC DNA]</scope>
</reference>
<dbReference type="EMBL" id="CALNXJ010000002">
    <property type="protein sequence ID" value="CAH3034447.1"/>
    <property type="molecule type" value="Genomic_DNA"/>
</dbReference>
<proteinExistence type="predicted"/>
<dbReference type="Proteomes" id="UP001159428">
    <property type="component" value="Unassembled WGS sequence"/>
</dbReference>
<organism evidence="1 2">
    <name type="scientific">Pocillopora meandrina</name>
    <dbReference type="NCBI Taxonomy" id="46732"/>
    <lineage>
        <taxon>Eukaryota</taxon>
        <taxon>Metazoa</taxon>
        <taxon>Cnidaria</taxon>
        <taxon>Anthozoa</taxon>
        <taxon>Hexacorallia</taxon>
        <taxon>Scleractinia</taxon>
        <taxon>Astrocoeniina</taxon>
        <taxon>Pocilloporidae</taxon>
        <taxon>Pocillopora</taxon>
    </lineage>
</organism>
<name>A0AAU9VN28_9CNID</name>
<dbReference type="AlphaFoldDB" id="A0AAU9VN28"/>
<gene>
    <name evidence="1" type="ORF">PMEA_00010720</name>
</gene>
<evidence type="ECO:0000313" key="1">
    <source>
        <dbReference type="EMBL" id="CAH3034447.1"/>
    </source>
</evidence>
<keyword evidence="2" id="KW-1185">Reference proteome</keyword>
<protein>
    <submittedName>
        <fullName evidence="1">Uncharacterized protein</fullName>
    </submittedName>
</protein>
<feature type="non-terminal residue" evidence="1">
    <location>
        <position position="1"/>
    </location>
</feature>
<evidence type="ECO:0000313" key="2">
    <source>
        <dbReference type="Proteomes" id="UP001159428"/>
    </source>
</evidence>
<accession>A0AAU9VN28</accession>